<dbReference type="SUPFAM" id="SSF51905">
    <property type="entry name" value="FAD/NAD(P)-binding domain"/>
    <property type="match status" value="2"/>
</dbReference>
<dbReference type="PRINTS" id="PR00419">
    <property type="entry name" value="ADXRDTASE"/>
</dbReference>
<evidence type="ECO:0000256" key="1">
    <source>
        <dbReference type="ARBA" id="ARBA00009183"/>
    </source>
</evidence>
<dbReference type="GO" id="GO:0050660">
    <property type="term" value="F:flavin adenine dinucleotide binding"/>
    <property type="evidence" value="ECO:0007669"/>
    <property type="project" value="InterPro"/>
</dbReference>
<proteinExistence type="inferred from homology"/>
<evidence type="ECO:0000313" key="6">
    <source>
        <dbReference type="EMBL" id="RYO93349.1"/>
    </source>
</evidence>
<evidence type="ECO:0000256" key="2">
    <source>
        <dbReference type="ARBA" id="ARBA00022630"/>
    </source>
</evidence>
<evidence type="ECO:0000256" key="3">
    <source>
        <dbReference type="ARBA" id="ARBA00022827"/>
    </source>
</evidence>
<name>A0A4Q4SYL6_9PEZI</name>
<accession>A0A4Q4SYL6</accession>
<evidence type="ECO:0000313" key="7">
    <source>
        <dbReference type="Proteomes" id="UP000293360"/>
    </source>
</evidence>
<sequence>MGSSPSPCAADAPHLSAGGPRAFDIQKVAIVGAGPSGLAAAKHLLAVGAFAQIDVFEQQAEVGGVWNYSARPSEAPLAIPQADDARHCPPDPPVAAESSSGSVPLFPSPMYDDLHTNIPHTLMRFSDLAFPEDCEIFPPRQTVQEYLVRYARDVRHLIRFSTQVTDVSPHSSSCSSADGGGSGINQDRTWDQEERWDVRTTDLLTGATSTATYDAVVVASGHYATPYVPDVPGLGAFAAAAPPGAVAHSKTYRRPEPYAGKKILVFGNSASGLDIAAQIARAGARHPVLVSARSPAAPEVLAHLGPGCEEVPEVARFFADGRGVRFRKRRGEDDGKEKDKDPDAGKGKDAEADGLEEKPEEDAEDGEEGRVERDIDRVLFCTGYLYTFPFLRSLMMGDGDGASHPRQQQKEQPLVTDGRRVHGLARHLLHAAHPTLAFPGLPIKVIPFPLAEAQMAVVARLWSNRLPRPPRAELERWGREDEEHWSSREGARGDEKNQHEQKGFHVFPKGGDGRYINEMHDWAMRAAGPGPGRGQGPGKEPPYWREVEWWQRGLYAEAKMRFEETGKSATSLEELGFRFEPSANVKPDAGGLKGDFAYLDVAG</sequence>
<protein>
    <recommendedName>
        <fullName evidence="8">FAD/NAD(P)-binding domain-containing protein</fullName>
    </recommendedName>
</protein>
<dbReference type="Pfam" id="PF13450">
    <property type="entry name" value="NAD_binding_8"/>
    <property type="match status" value="1"/>
</dbReference>
<keyword evidence="4" id="KW-0560">Oxidoreductase</keyword>
<dbReference type="OrthoDB" id="66881at2759"/>
<dbReference type="InterPro" id="IPR020946">
    <property type="entry name" value="Flavin_mOase-like"/>
</dbReference>
<dbReference type="GO" id="GO:0004499">
    <property type="term" value="F:N,N-dimethylaniline monooxygenase activity"/>
    <property type="evidence" value="ECO:0007669"/>
    <property type="project" value="InterPro"/>
</dbReference>
<dbReference type="InterPro" id="IPR036188">
    <property type="entry name" value="FAD/NAD-bd_sf"/>
</dbReference>
<dbReference type="STRING" id="155417.A0A4Q4SYL6"/>
<feature type="region of interest" description="Disordered" evidence="5">
    <location>
        <begin position="474"/>
        <end position="510"/>
    </location>
</feature>
<keyword evidence="7" id="KW-1185">Reference proteome</keyword>
<dbReference type="GO" id="GO:0050661">
    <property type="term" value="F:NADP binding"/>
    <property type="evidence" value="ECO:0007669"/>
    <property type="project" value="InterPro"/>
</dbReference>
<evidence type="ECO:0000256" key="4">
    <source>
        <dbReference type="ARBA" id="ARBA00023002"/>
    </source>
</evidence>
<keyword evidence="3" id="KW-0274">FAD</keyword>
<feature type="compositionally biased region" description="Basic and acidic residues" evidence="5">
    <location>
        <begin position="330"/>
        <end position="357"/>
    </location>
</feature>
<dbReference type="InterPro" id="IPR050346">
    <property type="entry name" value="FMO-like"/>
</dbReference>
<keyword evidence="2" id="KW-0285">Flavoprotein</keyword>
<evidence type="ECO:0008006" key="8">
    <source>
        <dbReference type="Google" id="ProtNLM"/>
    </source>
</evidence>
<organism evidence="6 7">
    <name type="scientific">Monosporascus ibericus</name>
    <dbReference type="NCBI Taxonomy" id="155417"/>
    <lineage>
        <taxon>Eukaryota</taxon>
        <taxon>Fungi</taxon>
        <taxon>Dikarya</taxon>
        <taxon>Ascomycota</taxon>
        <taxon>Pezizomycotina</taxon>
        <taxon>Sordariomycetes</taxon>
        <taxon>Xylariomycetidae</taxon>
        <taxon>Xylariales</taxon>
        <taxon>Xylariales incertae sedis</taxon>
        <taxon>Monosporascus</taxon>
    </lineage>
</organism>
<comment type="caution">
    <text evidence="6">The sequence shown here is derived from an EMBL/GenBank/DDBJ whole genome shotgun (WGS) entry which is preliminary data.</text>
</comment>
<dbReference type="Pfam" id="PF00743">
    <property type="entry name" value="FMO-like"/>
    <property type="match status" value="1"/>
</dbReference>
<gene>
    <name evidence="6" type="ORF">DL764_007999</name>
</gene>
<feature type="compositionally biased region" description="Basic and acidic residues" evidence="5">
    <location>
        <begin position="474"/>
        <end position="503"/>
    </location>
</feature>
<dbReference type="EMBL" id="QJNU01000589">
    <property type="protein sequence ID" value="RYO93349.1"/>
    <property type="molecule type" value="Genomic_DNA"/>
</dbReference>
<feature type="compositionally biased region" description="Acidic residues" evidence="5">
    <location>
        <begin position="358"/>
        <end position="367"/>
    </location>
</feature>
<comment type="similarity">
    <text evidence="1">Belongs to the FMO family.</text>
</comment>
<dbReference type="Proteomes" id="UP000293360">
    <property type="component" value="Unassembled WGS sequence"/>
</dbReference>
<dbReference type="AlphaFoldDB" id="A0A4Q4SYL6"/>
<dbReference type="Gene3D" id="3.50.50.60">
    <property type="entry name" value="FAD/NAD(P)-binding domain"/>
    <property type="match status" value="2"/>
</dbReference>
<feature type="region of interest" description="Disordered" evidence="5">
    <location>
        <begin position="328"/>
        <end position="370"/>
    </location>
</feature>
<dbReference type="PANTHER" id="PTHR23023">
    <property type="entry name" value="DIMETHYLANILINE MONOOXYGENASE"/>
    <property type="match status" value="1"/>
</dbReference>
<evidence type="ECO:0000256" key="5">
    <source>
        <dbReference type="SAM" id="MobiDB-lite"/>
    </source>
</evidence>
<reference evidence="6 7" key="1">
    <citation type="submission" date="2018-06" db="EMBL/GenBank/DDBJ databases">
        <title>Complete Genomes of Monosporascus.</title>
        <authorList>
            <person name="Robinson A.J."/>
            <person name="Natvig D.O."/>
        </authorList>
    </citation>
    <scope>NUCLEOTIDE SEQUENCE [LARGE SCALE GENOMIC DNA]</scope>
    <source>
        <strain evidence="6 7">CBS 110550</strain>
    </source>
</reference>